<protein>
    <recommendedName>
        <fullName evidence="6">BED-type domain-containing protein</fullName>
    </recommendedName>
</protein>
<dbReference type="PANTHER" id="PTHR47501">
    <property type="entry name" value="TRANSPOSASE-RELATED"/>
    <property type="match status" value="1"/>
</dbReference>
<dbReference type="SUPFAM" id="SSF53098">
    <property type="entry name" value="Ribonuclease H-like"/>
    <property type="match status" value="1"/>
</dbReference>
<feature type="compositionally biased region" description="Polar residues" evidence="5">
    <location>
        <begin position="107"/>
        <end position="131"/>
    </location>
</feature>
<evidence type="ECO:0000256" key="4">
    <source>
        <dbReference type="PROSITE-ProRule" id="PRU00027"/>
    </source>
</evidence>
<dbReference type="PANTHER" id="PTHR47501:SF5">
    <property type="entry name" value="HAT C-TERMINAL DIMERISATION DOMAIN-CONTAINING PROTEIN"/>
    <property type="match status" value="1"/>
</dbReference>
<keyword evidence="2 4" id="KW-0863">Zinc-finger</keyword>
<evidence type="ECO:0000259" key="6">
    <source>
        <dbReference type="PROSITE" id="PS50808"/>
    </source>
</evidence>
<evidence type="ECO:0000256" key="5">
    <source>
        <dbReference type="SAM" id="MobiDB-lite"/>
    </source>
</evidence>
<dbReference type="InterPro" id="IPR012337">
    <property type="entry name" value="RNaseH-like_sf"/>
</dbReference>
<sequence length="509" mass="56873">MQPQPSQDIHIETETEIASGGTSDGDEPQQNPWPHLSGFVAYKARLRDTLVYECKLCLPKTSTIKAHVSSLNNLKQHVKRMHPVKYIQFEEIVKAGSTRGKIKKRPNSSNTSTIDSNADSSGSHFLSPPSTKKVRQQSIGESFGIVASGSAVPQASVNRCIVNFFVTNMIPLHVVESDTFNTLIKTLNPSKSTISRRTLGRRIADSHTLLKQRLIKILDKIDWVATTADCWSAHNKSYLGMTAHWLDPATRARMRAVLTCTRLKGVHSYDVLARTMINTHYEFHIDKKVTRTTTDNGSNFVKAFVQFGSEIPADTLSLNSLPLSDIDDIIPSHDMDSNLDNPVSALLAETAEEQELEYISLENVLVMSENNNYNDNDDDVTLENFNNLPVHMRCAAHTFNLVASKDADAALQNSVFKGPYRIAMAKSRALWNLQSRSTVAADCINTELGRRLVLPNTTRWNSTFDAVVVLNAILEAKRPALHRVMTQLKVRTFNDQDVTILKEYVKVIK</sequence>
<dbReference type="InterPro" id="IPR003656">
    <property type="entry name" value="Znf_BED"/>
</dbReference>
<reference evidence="7" key="1">
    <citation type="journal article" date="2016" name="Sci. Rep.">
        <title>Molecular characterization of firefly nuptial gifts: a multi-omics approach sheds light on postcopulatory sexual selection.</title>
        <authorList>
            <person name="Al-Wathiqui N."/>
            <person name="Fallon T.R."/>
            <person name="South A."/>
            <person name="Weng J.K."/>
            <person name="Lewis S.M."/>
        </authorList>
    </citation>
    <scope>NUCLEOTIDE SEQUENCE</scope>
</reference>
<dbReference type="PROSITE" id="PS50808">
    <property type="entry name" value="ZF_BED"/>
    <property type="match status" value="1"/>
</dbReference>
<dbReference type="EMBL" id="GEZM01087933">
    <property type="protein sequence ID" value="JAV58384.1"/>
    <property type="molecule type" value="Transcribed_RNA"/>
</dbReference>
<keyword evidence="3" id="KW-0862">Zinc</keyword>
<accession>A0A1Y1KAI3</accession>
<evidence type="ECO:0000256" key="2">
    <source>
        <dbReference type="ARBA" id="ARBA00022771"/>
    </source>
</evidence>
<evidence type="ECO:0000256" key="1">
    <source>
        <dbReference type="ARBA" id="ARBA00022723"/>
    </source>
</evidence>
<evidence type="ECO:0000256" key="3">
    <source>
        <dbReference type="ARBA" id="ARBA00022833"/>
    </source>
</evidence>
<evidence type="ECO:0000313" key="7">
    <source>
        <dbReference type="EMBL" id="JAV58384.1"/>
    </source>
</evidence>
<dbReference type="GO" id="GO:0008270">
    <property type="term" value="F:zinc ion binding"/>
    <property type="evidence" value="ECO:0007669"/>
    <property type="project" value="UniProtKB-KW"/>
</dbReference>
<feature type="domain" description="BED-type" evidence="6">
    <location>
        <begin position="27"/>
        <end position="89"/>
    </location>
</feature>
<name>A0A1Y1KAI3_PHOPY</name>
<proteinExistence type="predicted"/>
<organism evidence="7">
    <name type="scientific">Photinus pyralis</name>
    <name type="common">Common eastern firefly</name>
    <name type="synonym">Lampyris pyralis</name>
    <dbReference type="NCBI Taxonomy" id="7054"/>
    <lineage>
        <taxon>Eukaryota</taxon>
        <taxon>Metazoa</taxon>
        <taxon>Ecdysozoa</taxon>
        <taxon>Arthropoda</taxon>
        <taxon>Hexapoda</taxon>
        <taxon>Insecta</taxon>
        <taxon>Pterygota</taxon>
        <taxon>Neoptera</taxon>
        <taxon>Endopterygota</taxon>
        <taxon>Coleoptera</taxon>
        <taxon>Polyphaga</taxon>
        <taxon>Elateriformia</taxon>
        <taxon>Elateroidea</taxon>
        <taxon>Lampyridae</taxon>
        <taxon>Lampyrinae</taxon>
        <taxon>Photinus</taxon>
    </lineage>
</organism>
<dbReference type="GO" id="GO:0003677">
    <property type="term" value="F:DNA binding"/>
    <property type="evidence" value="ECO:0007669"/>
    <property type="project" value="InterPro"/>
</dbReference>
<feature type="region of interest" description="Disordered" evidence="5">
    <location>
        <begin position="1"/>
        <end position="34"/>
    </location>
</feature>
<feature type="region of interest" description="Disordered" evidence="5">
    <location>
        <begin position="98"/>
        <end position="131"/>
    </location>
</feature>
<dbReference type="AlphaFoldDB" id="A0A1Y1KAI3"/>
<keyword evidence="1" id="KW-0479">Metal-binding</keyword>